<organism evidence="3 4">
    <name type="scientific">Cocleimonas flava</name>
    <dbReference type="NCBI Taxonomy" id="634765"/>
    <lineage>
        <taxon>Bacteria</taxon>
        <taxon>Pseudomonadati</taxon>
        <taxon>Pseudomonadota</taxon>
        <taxon>Gammaproteobacteria</taxon>
        <taxon>Thiotrichales</taxon>
        <taxon>Thiotrichaceae</taxon>
        <taxon>Cocleimonas</taxon>
    </lineage>
</organism>
<dbReference type="CDD" id="cd00093">
    <property type="entry name" value="HTH_XRE"/>
    <property type="match status" value="1"/>
</dbReference>
<gene>
    <name evidence="3" type="ORF">EV695_1852</name>
</gene>
<dbReference type="Pfam" id="PF07883">
    <property type="entry name" value="Cupin_2"/>
    <property type="match status" value="1"/>
</dbReference>
<comment type="caution">
    <text evidence="3">The sequence shown here is derived from an EMBL/GenBank/DDBJ whole genome shotgun (WGS) entry which is preliminary data.</text>
</comment>
<dbReference type="CDD" id="cd02209">
    <property type="entry name" value="cupin_XRE_C"/>
    <property type="match status" value="1"/>
</dbReference>
<evidence type="ECO:0000256" key="1">
    <source>
        <dbReference type="ARBA" id="ARBA00023125"/>
    </source>
</evidence>
<dbReference type="PANTHER" id="PTHR46797">
    <property type="entry name" value="HTH-TYPE TRANSCRIPTIONAL REGULATOR"/>
    <property type="match status" value="1"/>
</dbReference>
<name>A0A4R1F401_9GAMM</name>
<dbReference type="SUPFAM" id="SSF47413">
    <property type="entry name" value="lambda repressor-like DNA-binding domains"/>
    <property type="match status" value="1"/>
</dbReference>
<dbReference type="Gene3D" id="1.10.260.40">
    <property type="entry name" value="lambda repressor-like DNA-binding domains"/>
    <property type="match status" value="1"/>
</dbReference>
<dbReference type="AlphaFoldDB" id="A0A4R1F401"/>
<sequence length="192" mass="21527">MSNETLSSLSTRIKQQRKKQLWTLEHLANLSGVSRSMLSQIERGKANPTLAVTCKIAEAFNISIAELIEEPWTQPLIEVVKGDNKNSILRDDQSAFIQVLTPIHSAENIEFYLVKLPVNGELNSHPHMRGTREMITVQSGDITVISGSDSKHLTTGDSAYYQADQDHRIINNWDQEAVIYMITSFDNASNTN</sequence>
<evidence type="ECO:0000313" key="4">
    <source>
        <dbReference type="Proteomes" id="UP000294887"/>
    </source>
</evidence>
<dbReference type="SMART" id="SM00530">
    <property type="entry name" value="HTH_XRE"/>
    <property type="match status" value="1"/>
</dbReference>
<dbReference type="PANTHER" id="PTHR46797:SF1">
    <property type="entry name" value="METHYLPHOSPHONATE SYNTHASE"/>
    <property type="match status" value="1"/>
</dbReference>
<dbReference type="InterPro" id="IPR010982">
    <property type="entry name" value="Lambda_DNA-bd_dom_sf"/>
</dbReference>
<dbReference type="InterPro" id="IPR050807">
    <property type="entry name" value="TransReg_Diox_bact_type"/>
</dbReference>
<dbReference type="InterPro" id="IPR011051">
    <property type="entry name" value="RmlC_Cupin_sf"/>
</dbReference>
<dbReference type="InterPro" id="IPR014710">
    <property type="entry name" value="RmlC-like_jellyroll"/>
</dbReference>
<dbReference type="Proteomes" id="UP000294887">
    <property type="component" value="Unassembled WGS sequence"/>
</dbReference>
<dbReference type="SUPFAM" id="SSF51182">
    <property type="entry name" value="RmlC-like cupins"/>
    <property type="match status" value="1"/>
</dbReference>
<feature type="domain" description="HTH cro/C1-type" evidence="2">
    <location>
        <begin position="13"/>
        <end position="67"/>
    </location>
</feature>
<accession>A0A4R1F401</accession>
<dbReference type="InterPro" id="IPR013096">
    <property type="entry name" value="Cupin_2"/>
</dbReference>
<reference evidence="3 4" key="1">
    <citation type="submission" date="2019-03" db="EMBL/GenBank/DDBJ databases">
        <title>Genomic Encyclopedia of Type Strains, Phase IV (KMG-IV): sequencing the most valuable type-strain genomes for metagenomic binning, comparative biology and taxonomic classification.</title>
        <authorList>
            <person name="Goeker M."/>
        </authorList>
    </citation>
    <scope>NUCLEOTIDE SEQUENCE [LARGE SCALE GENOMIC DNA]</scope>
    <source>
        <strain evidence="3 4">DSM 24830</strain>
    </source>
</reference>
<dbReference type="Pfam" id="PF01381">
    <property type="entry name" value="HTH_3"/>
    <property type="match status" value="1"/>
</dbReference>
<keyword evidence="1" id="KW-0238">DNA-binding</keyword>
<dbReference type="Gene3D" id="2.60.120.10">
    <property type="entry name" value="Jelly Rolls"/>
    <property type="match status" value="1"/>
</dbReference>
<dbReference type="EMBL" id="SMFQ01000003">
    <property type="protein sequence ID" value="TCJ87342.1"/>
    <property type="molecule type" value="Genomic_DNA"/>
</dbReference>
<dbReference type="PROSITE" id="PS50943">
    <property type="entry name" value="HTH_CROC1"/>
    <property type="match status" value="1"/>
</dbReference>
<proteinExistence type="predicted"/>
<keyword evidence="4" id="KW-1185">Reference proteome</keyword>
<protein>
    <submittedName>
        <fullName evidence="3">XRE family transcriptional regulator</fullName>
    </submittedName>
</protein>
<evidence type="ECO:0000259" key="2">
    <source>
        <dbReference type="PROSITE" id="PS50943"/>
    </source>
</evidence>
<dbReference type="GO" id="GO:0003677">
    <property type="term" value="F:DNA binding"/>
    <property type="evidence" value="ECO:0007669"/>
    <property type="project" value="UniProtKB-KW"/>
</dbReference>
<dbReference type="OrthoDB" id="9792093at2"/>
<evidence type="ECO:0000313" key="3">
    <source>
        <dbReference type="EMBL" id="TCJ87342.1"/>
    </source>
</evidence>
<dbReference type="GO" id="GO:0003700">
    <property type="term" value="F:DNA-binding transcription factor activity"/>
    <property type="evidence" value="ECO:0007669"/>
    <property type="project" value="TreeGrafter"/>
</dbReference>
<dbReference type="RefSeq" id="WP_131905631.1">
    <property type="nucleotide sequence ID" value="NZ_BAAAFU010000004.1"/>
</dbReference>
<dbReference type="InterPro" id="IPR001387">
    <property type="entry name" value="Cro/C1-type_HTH"/>
</dbReference>
<dbReference type="GO" id="GO:0005829">
    <property type="term" value="C:cytosol"/>
    <property type="evidence" value="ECO:0007669"/>
    <property type="project" value="TreeGrafter"/>
</dbReference>